<evidence type="ECO:0000256" key="1">
    <source>
        <dbReference type="SAM" id="MobiDB-lite"/>
    </source>
</evidence>
<dbReference type="EMBL" id="JAGKQM010000009">
    <property type="protein sequence ID" value="KAH0910879.1"/>
    <property type="molecule type" value="Genomic_DNA"/>
</dbReference>
<accession>A0ABQ8C1C8</accession>
<feature type="region of interest" description="Disordered" evidence="1">
    <location>
        <begin position="176"/>
        <end position="246"/>
    </location>
</feature>
<organism evidence="2 3">
    <name type="scientific">Brassica napus</name>
    <name type="common">Rape</name>
    <dbReference type="NCBI Taxonomy" id="3708"/>
    <lineage>
        <taxon>Eukaryota</taxon>
        <taxon>Viridiplantae</taxon>
        <taxon>Streptophyta</taxon>
        <taxon>Embryophyta</taxon>
        <taxon>Tracheophyta</taxon>
        <taxon>Spermatophyta</taxon>
        <taxon>Magnoliopsida</taxon>
        <taxon>eudicotyledons</taxon>
        <taxon>Gunneridae</taxon>
        <taxon>Pentapetalae</taxon>
        <taxon>rosids</taxon>
        <taxon>malvids</taxon>
        <taxon>Brassicales</taxon>
        <taxon>Brassicaceae</taxon>
        <taxon>Brassiceae</taxon>
        <taxon>Brassica</taxon>
    </lineage>
</organism>
<evidence type="ECO:0000313" key="3">
    <source>
        <dbReference type="Proteomes" id="UP000824890"/>
    </source>
</evidence>
<keyword evidence="3" id="KW-1185">Reference proteome</keyword>
<name>A0ABQ8C1C8_BRANA</name>
<feature type="compositionally biased region" description="Low complexity" evidence="1">
    <location>
        <begin position="176"/>
        <end position="212"/>
    </location>
</feature>
<dbReference type="Proteomes" id="UP000824890">
    <property type="component" value="Unassembled WGS sequence"/>
</dbReference>
<sequence length="373" mass="40516">MGRWVTLSSAMGFWCSARSGAPKEGACASLTNSSSGANLPSNWSTFLSTVLISFNVLFSNFITSPSGFPFSFASSSPSPFACSSSERAFTSFSPYGGSSSESSWSWLELSFSPSEPSFTSSPEAVFSFTSSPEAISSFSSSPEPVSSFSSSPGPLFSVVGAASATTLNGSVISAMSPFSSSPSRHPSYESSPSRHPSSLPSIHPSSLPSIQQHPPPSFHSPPSSSSPHFLRSPSLQTSLSEPLPPLDSPSSYPVAFRPPLQSKDFTGFYLDSHRIKLDFGNYGSSFAREERKKKRREISFKLRQIRSPNTLRGFAKTDSFGLVLRDWFVWLVWLHECLIEIGLPDLEAPEVMTPHKIAYCEKKIVLHETKDRS</sequence>
<comment type="caution">
    <text evidence="2">The sequence shown here is derived from an EMBL/GenBank/DDBJ whole genome shotgun (WGS) entry which is preliminary data.</text>
</comment>
<feature type="compositionally biased region" description="Low complexity" evidence="1">
    <location>
        <begin position="220"/>
        <end position="241"/>
    </location>
</feature>
<evidence type="ECO:0000313" key="2">
    <source>
        <dbReference type="EMBL" id="KAH0910879.1"/>
    </source>
</evidence>
<gene>
    <name evidence="2" type="ORF">HID58_034200</name>
</gene>
<reference evidence="2 3" key="1">
    <citation type="submission" date="2021-05" db="EMBL/GenBank/DDBJ databases">
        <title>Genome Assembly of Synthetic Allotetraploid Brassica napus Reveals Homoeologous Exchanges between Subgenomes.</title>
        <authorList>
            <person name="Davis J.T."/>
        </authorList>
    </citation>
    <scope>NUCLEOTIDE SEQUENCE [LARGE SCALE GENOMIC DNA]</scope>
    <source>
        <strain evidence="3">cv. Da-Ae</strain>
        <tissue evidence="2">Seedling</tissue>
    </source>
</reference>
<proteinExistence type="predicted"/>
<protein>
    <submittedName>
        <fullName evidence="2">Uncharacterized protein</fullName>
    </submittedName>
</protein>